<dbReference type="Proteomes" id="UP000538147">
    <property type="component" value="Unassembled WGS sequence"/>
</dbReference>
<organism evidence="1 2">
    <name type="scientific">Polymorphobacter multimanifer</name>
    <dbReference type="NCBI Taxonomy" id="1070431"/>
    <lineage>
        <taxon>Bacteria</taxon>
        <taxon>Pseudomonadati</taxon>
        <taxon>Pseudomonadota</taxon>
        <taxon>Alphaproteobacteria</taxon>
        <taxon>Sphingomonadales</taxon>
        <taxon>Sphingosinicellaceae</taxon>
        <taxon>Polymorphobacter</taxon>
    </lineage>
</organism>
<sequence length="105" mass="11176">MGEVAWMVEARAALGVREVPGVGNAAAIMGWARALGLAYGGDSTPWCGLFVAHCLRVALPEEKLPAAPLVARRWSRFGVECDPQPGAVLVFWRGSRSGWSGHVGF</sequence>
<comment type="caution">
    <text evidence="1">The sequence shown here is derived from an EMBL/GenBank/DDBJ whole genome shotgun (WGS) entry which is preliminary data.</text>
</comment>
<keyword evidence="2" id="KW-1185">Reference proteome</keyword>
<protein>
    <submittedName>
        <fullName evidence="1">Uncharacterized protein (TIGR02594 family)</fullName>
    </submittedName>
</protein>
<proteinExistence type="predicted"/>
<dbReference type="RefSeq" id="WP_184199510.1">
    <property type="nucleotide sequence ID" value="NZ_BMOX01000056.1"/>
</dbReference>
<accession>A0A841LFM7</accession>
<evidence type="ECO:0000313" key="1">
    <source>
        <dbReference type="EMBL" id="MBB6227982.1"/>
    </source>
</evidence>
<dbReference type="AlphaFoldDB" id="A0A841LFM7"/>
<reference evidence="1 2" key="1">
    <citation type="submission" date="2020-08" db="EMBL/GenBank/DDBJ databases">
        <title>Genomic Encyclopedia of Type Strains, Phase IV (KMG-IV): sequencing the most valuable type-strain genomes for metagenomic binning, comparative biology and taxonomic classification.</title>
        <authorList>
            <person name="Goeker M."/>
        </authorList>
    </citation>
    <scope>NUCLEOTIDE SEQUENCE [LARGE SCALE GENOMIC DNA]</scope>
    <source>
        <strain evidence="1 2">DSM 102189</strain>
    </source>
</reference>
<dbReference type="EMBL" id="JACIIV010000014">
    <property type="protein sequence ID" value="MBB6227982.1"/>
    <property type="molecule type" value="Genomic_DNA"/>
</dbReference>
<evidence type="ECO:0000313" key="2">
    <source>
        <dbReference type="Proteomes" id="UP000538147"/>
    </source>
</evidence>
<gene>
    <name evidence="1" type="ORF">FHS79_002164</name>
</gene>
<name>A0A841LFM7_9SPHN</name>